<keyword evidence="1" id="KW-1133">Transmembrane helix</keyword>
<evidence type="ECO:0000313" key="3">
    <source>
        <dbReference type="Proteomes" id="UP000784294"/>
    </source>
</evidence>
<gene>
    <name evidence="2" type="ORF">PXEA_LOCUS32719</name>
</gene>
<evidence type="ECO:0000313" key="2">
    <source>
        <dbReference type="EMBL" id="VEL39279.1"/>
    </source>
</evidence>
<organism evidence="2 3">
    <name type="scientific">Protopolystoma xenopodis</name>
    <dbReference type="NCBI Taxonomy" id="117903"/>
    <lineage>
        <taxon>Eukaryota</taxon>
        <taxon>Metazoa</taxon>
        <taxon>Spiralia</taxon>
        <taxon>Lophotrochozoa</taxon>
        <taxon>Platyhelminthes</taxon>
        <taxon>Monogenea</taxon>
        <taxon>Polyopisthocotylea</taxon>
        <taxon>Polystomatidea</taxon>
        <taxon>Polystomatidae</taxon>
        <taxon>Protopolystoma</taxon>
    </lineage>
</organism>
<evidence type="ECO:0000256" key="1">
    <source>
        <dbReference type="SAM" id="Phobius"/>
    </source>
</evidence>
<dbReference type="Proteomes" id="UP000784294">
    <property type="component" value="Unassembled WGS sequence"/>
</dbReference>
<keyword evidence="1" id="KW-0472">Membrane</keyword>
<keyword evidence="1" id="KW-0812">Transmembrane</keyword>
<dbReference type="AlphaFoldDB" id="A0A3S5AKM1"/>
<reference evidence="2" key="1">
    <citation type="submission" date="2018-11" db="EMBL/GenBank/DDBJ databases">
        <authorList>
            <consortium name="Pathogen Informatics"/>
        </authorList>
    </citation>
    <scope>NUCLEOTIDE SEQUENCE</scope>
</reference>
<accession>A0A3S5AKM1</accession>
<comment type="caution">
    <text evidence="2">The sequence shown here is derived from an EMBL/GenBank/DDBJ whole genome shotgun (WGS) entry which is preliminary data.</text>
</comment>
<name>A0A3S5AKM1_9PLAT</name>
<keyword evidence="3" id="KW-1185">Reference proteome</keyword>
<dbReference type="EMBL" id="CAAALY010260698">
    <property type="protein sequence ID" value="VEL39279.1"/>
    <property type="molecule type" value="Genomic_DNA"/>
</dbReference>
<protein>
    <submittedName>
        <fullName evidence="2">Uncharacterized protein</fullName>
    </submittedName>
</protein>
<sequence length="124" mass="13093">MFTLTSLPNASQWASSRLTTSGTSLAVARSAGSFHRQWLGQLAVVVAVTAMLFTTFMPPVKANLASTRTISPNGQIDLEEASLACQQVLLRLLEQVGVVAPSVGHTDLLERLAPEQSSVCPGSV</sequence>
<feature type="transmembrane region" description="Helical" evidence="1">
    <location>
        <begin position="38"/>
        <end position="58"/>
    </location>
</feature>
<proteinExistence type="predicted"/>